<proteinExistence type="predicted"/>
<evidence type="ECO:0000313" key="2">
    <source>
        <dbReference type="Proteomes" id="UP000235093"/>
    </source>
</evidence>
<reference evidence="1 2" key="1">
    <citation type="journal article" date="2017" name="Genome Med.">
        <title>A novel Ruminococcus gnavus clade enriched in inflammatory bowel disease patients.</title>
        <authorList>
            <person name="Hall A.B."/>
            <person name="Yassour M."/>
            <person name="Sauk J."/>
            <person name="Garner A."/>
            <person name="Jiang X."/>
            <person name="Arthur T."/>
            <person name="Lagoudas G.K."/>
            <person name="Vatanen T."/>
            <person name="Fornelos N."/>
            <person name="Wilson R."/>
            <person name="Bertha M."/>
            <person name="Cohen M."/>
            <person name="Garber J."/>
            <person name="Khalili H."/>
            <person name="Gevers D."/>
            <person name="Ananthakrishnan A.N."/>
            <person name="Kugathasan S."/>
            <person name="Lander E.S."/>
            <person name="Blainey P."/>
            <person name="Vlamakis H."/>
            <person name="Xavier R.J."/>
            <person name="Huttenhower C."/>
        </authorList>
    </citation>
    <scope>NUCLEOTIDE SEQUENCE [LARGE SCALE GENOMIC DNA]</scope>
    <source>
        <strain evidence="1 2">RJX1125</strain>
    </source>
</reference>
<dbReference type="Proteomes" id="UP000235093">
    <property type="component" value="Unassembled WGS sequence"/>
</dbReference>
<name>A0A2N5PB22_MEDGN</name>
<comment type="caution">
    <text evidence="1">The sequence shown here is derived from an EMBL/GenBank/DDBJ whole genome shotgun (WGS) entry which is preliminary data.</text>
</comment>
<evidence type="ECO:0008006" key="3">
    <source>
        <dbReference type="Google" id="ProtNLM"/>
    </source>
</evidence>
<accession>A0A2N5PB22</accession>
<gene>
    <name evidence="1" type="ORF">CDL23_13405</name>
</gene>
<dbReference type="AlphaFoldDB" id="A0A2N5PB22"/>
<evidence type="ECO:0000313" key="1">
    <source>
        <dbReference type="EMBL" id="PLT72337.1"/>
    </source>
</evidence>
<organism evidence="1 2">
    <name type="scientific">Mediterraneibacter gnavus</name>
    <name type="common">Ruminococcus gnavus</name>
    <dbReference type="NCBI Taxonomy" id="33038"/>
    <lineage>
        <taxon>Bacteria</taxon>
        <taxon>Bacillati</taxon>
        <taxon>Bacillota</taxon>
        <taxon>Clostridia</taxon>
        <taxon>Lachnospirales</taxon>
        <taxon>Lachnospiraceae</taxon>
        <taxon>Mediterraneibacter</taxon>
    </lineage>
</organism>
<sequence length="161" mass="18225">MTLNGSDTMTIYEELLEEANSSGLIVREKTLSGSNGLIYKNRIAISNRLKTSAEKACVLAEEIGHHHTAVGDIFDLQDIENMKQEQKGRLHGYNRMIGLRGIISAFNAGCQNRYEVAEHLHVTEEYLQEAIDCYKGKYGEYITVDNYVIYFIPNLAVMEMI</sequence>
<dbReference type="EMBL" id="NIHT01000024">
    <property type="protein sequence ID" value="PLT72337.1"/>
    <property type="molecule type" value="Genomic_DNA"/>
</dbReference>
<protein>
    <recommendedName>
        <fullName evidence="3">ImmA/IrrE family metallo-endopeptidase</fullName>
    </recommendedName>
</protein>